<organism evidence="1 2">
    <name type="scientific">Ascobolus immersus RN42</name>
    <dbReference type="NCBI Taxonomy" id="1160509"/>
    <lineage>
        <taxon>Eukaryota</taxon>
        <taxon>Fungi</taxon>
        <taxon>Dikarya</taxon>
        <taxon>Ascomycota</taxon>
        <taxon>Pezizomycotina</taxon>
        <taxon>Pezizomycetes</taxon>
        <taxon>Pezizales</taxon>
        <taxon>Ascobolaceae</taxon>
        <taxon>Ascobolus</taxon>
    </lineage>
</organism>
<keyword evidence="2" id="KW-1185">Reference proteome</keyword>
<proteinExistence type="predicted"/>
<evidence type="ECO:0000313" key="1">
    <source>
        <dbReference type="EMBL" id="RPA86608.1"/>
    </source>
</evidence>
<dbReference type="Proteomes" id="UP000275078">
    <property type="component" value="Unassembled WGS sequence"/>
</dbReference>
<evidence type="ECO:0000313" key="2">
    <source>
        <dbReference type="Proteomes" id="UP000275078"/>
    </source>
</evidence>
<dbReference type="AlphaFoldDB" id="A0A3N4IPE4"/>
<sequence length="317" mass="36751">MTTTRTRCDPEEPQVSAVIAKQLRLLAQLDENGASRTEISIVAIEVFHTFFSRVIHLSDIDLTILYPENENPTMIEIRSDSGFYEPYIEILRQETRGDICSWLPGGSQRSLIDDFIGGIKRFRVLFALARTMADCLDGLSIPSYLLTDLKHHELIVVCVRIAQFSCWNVFVHGIPPNLALKRSLKAAEFERRVRAGLLRKTQADLIDLCLDRMFQEFKSFVYVSGAFEVTWPGQDGSWDIDVRSYVKGNHFLMVLHTKFGRAEGLAGSDWENEEWFTNAQWYVREYMMRTFFSLFTFLVDLRSESIESRIWRHLQEE</sequence>
<dbReference type="EMBL" id="ML119649">
    <property type="protein sequence ID" value="RPA86608.1"/>
    <property type="molecule type" value="Genomic_DNA"/>
</dbReference>
<name>A0A3N4IPE4_ASCIM</name>
<gene>
    <name evidence="1" type="ORF">BJ508DRAFT_411267</name>
</gene>
<protein>
    <submittedName>
        <fullName evidence="1">Uncharacterized protein</fullName>
    </submittedName>
</protein>
<accession>A0A3N4IPE4</accession>
<reference evidence="1 2" key="1">
    <citation type="journal article" date="2018" name="Nat. Ecol. Evol.">
        <title>Pezizomycetes genomes reveal the molecular basis of ectomycorrhizal truffle lifestyle.</title>
        <authorList>
            <person name="Murat C."/>
            <person name="Payen T."/>
            <person name="Noel B."/>
            <person name="Kuo A."/>
            <person name="Morin E."/>
            <person name="Chen J."/>
            <person name="Kohler A."/>
            <person name="Krizsan K."/>
            <person name="Balestrini R."/>
            <person name="Da Silva C."/>
            <person name="Montanini B."/>
            <person name="Hainaut M."/>
            <person name="Levati E."/>
            <person name="Barry K.W."/>
            <person name="Belfiori B."/>
            <person name="Cichocki N."/>
            <person name="Clum A."/>
            <person name="Dockter R.B."/>
            <person name="Fauchery L."/>
            <person name="Guy J."/>
            <person name="Iotti M."/>
            <person name="Le Tacon F."/>
            <person name="Lindquist E.A."/>
            <person name="Lipzen A."/>
            <person name="Malagnac F."/>
            <person name="Mello A."/>
            <person name="Molinier V."/>
            <person name="Miyauchi S."/>
            <person name="Poulain J."/>
            <person name="Riccioni C."/>
            <person name="Rubini A."/>
            <person name="Sitrit Y."/>
            <person name="Splivallo R."/>
            <person name="Traeger S."/>
            <person name="Wang M."/>
            <person name="Zifcakova L."/>
            <person name="Wipf D."/>
            <person name="Zambonelli A."/>
            <person name="Paolocci F."/>
            <person name="Nowrousian M."/>
            <person name="Ottonello S."/>
            <person name="Baldrian P."/>
            <person name="Spatafora J.W."/>
            <person name="Henrissat B."/>
            <person name="Nagy L.G."/>
            <person name="Aury J.M."/>
            <person name="Wincker P."/>
            <person name="Grigoriev I.V."/>
            <person name="Bonfante P."/>
            <person name="Martin F.M."/>
        </authorList>
    </citation>
    <scope>NUCLEOTIDE SEQUENCE [LARGE SCALE GENOMIC DNA]</scope>
    <source>
        <strain evidence="1 2">RN42</strain>
    </source>
</reference>